<dbReference type="Proteomes" id="UP001148838">
    <property type="component" value="Unassembled WGS sequence"/>
</dbReference>
<dbReference type="InterPro" id="IPR036397">
    <property type="entry name" value="RNaseH_sf"/>
</dbReference>
<dbReference type="InterPro" id="IPR038717">
    <property type="entry name" value="Tc1-like_DDE_dom"/>
</dbReference>
<evidence type="ECO:0000313" key="3">
    <source>
        <dbReference type="Proteomes" id="UP001148838"/>
    </source>
</evidence>
<comment type="caution">
    <text evidence="2">The sequence shown here is derived from an EMBL/GenBank/DDBJ whole genome shotgun (WGS) entry which is preliminary data.</text>
</comment>
<dbReference type="Gene3D" id="3.30.420.10">
    <property type="entry name" value="Ribonuclease H-like superfamily/Ribonuclease H"/>
    <property type="match status" value="1"/>
</dbReference>
<proteinExistence type="predicted"/>
<keyword evidence="3" id="KW-1185">Reference proteome</keyword>
<accession>A0ABQ8TUU0</accession>
<protein>
    <recommendedName>
        <fullName evidence="1">Tc1-like transposase DDE domain-containing protein</fullName>
    </recommendedName>
</protein>
<evidence type="ECO:0000313" key="2">
    <source>
        <dbReference type="EMBL" id="KAJ4449598.1"/>
    </source>
</evidence>
<sequence length="134" mass="15754">YFLIFERQVWQPEDLAMDQIVRLLLDRTVTSSFNQEEPHLLQPDIYNRPSKCYYPLVSDRHDAIGQENFKFLDDNARAHRAAIVMAALEDLQISYLSLPLRFPDLNVIEHVWLCFKGNLTTIYCNQIPTENLQI</sequence>
<dbReference type="EMBL" id="JAJSOF020000003">
    <property type="protein sequence ID" value="KAJ4449598.1"/>
    <property type="molecule type" value="Genomic_DNA"/>
</dbReference>
<reference evidence="2 3" key="1">
    <citation type="journal article" date="2022" name="Allergy">
        <title>Genome assembly and annotation of Periplaneta americana reveal a comprehensive cockroach allergen profile.</title>
        <authorList>
            <person name="Wang L."/>
            <person name="Xiong Q."/>
            <person name="Saelim N."/>
            <person name="Wang L."/>
            <person name="Nong W."/>
            <person name="Wan A.T."/>
            <person name="Shi M."/>
            <person name="Liu X."/>
            <person name="Cao Q."/>
            <person name="Hui J.H.L."/>
            <person name="Sookrung N."/>
            <person name="Leung T.F."/>
            <person name="Tungtrongchitr A."/>
            <person name="Tsui S.K.W."/>
        </authorList>
    </citation>
    <scope>NUCLEOTIDE SEQUENCE [LARGE SCALE GENOMIC DNA]</scope>
    <source>
        <strain evidence="2">PWHHKU_190912</strain>
    </source>
</reference>
<name>A0ABQ8TUU0_PERAM</name>
<feature type="domain" description="Tc1-like transposase DDE" evidence="1">
    <location>
        <begin position="74"/>
        <end position="119"/>
    </location>
</feature>
<feature type="non-terminal residue" evidence="2">
    <location>
        <position position="1"/>
    </location>
</feature>
<evidence type="ECO:0000259" key="1">
    <source>
        <dbReference type="Pfam" id="PF13358"/>
    </source>
</evidence>
<dbReference type="Pfam" id="PF13358">
    <property type="entry name" value="DDE_3"/>
    <property type="match status" value="1"/>
</dbReference>
<gene>
    <name evidence="2" type="ORF">ANN_01001</name>
</gene>
<organism evidence="2 3">
    <name type="scientific">Periplaneta americana</name>
    <name type="common">American cockroach</name>
    <name type="synonym">Blatta americana</name>
    <dbReference type="NCBI Taxonomy" id="6978"/>
    <lineage>
        <taxon>Eukaryota</taxon>
        <taxon>Metazoa</taxon>
        <taxon>Ecdysozoa</taxon>
        <taxon>Arthropoda</taxon>
        <taxon>Hexapoda</taxon>
        <taxon>Insecta</taxon>
        <taxon>Pterygota</taxon>
        <taxon>Neoptera</taxon>
        <taxon>Polyneoptera</taxon>
        <taxon>Dictyoptera</taxon>
        <taxon>Blattodea</taxon>
        <taxon>Blattoidea</taxon>
        <taxon>Blattidae</taxon>
        <taxon>Blattinae</taxon>
        <taxon>Periplaneta</taxon>
    </lineage>
</organism>